<proteinExistence type="predicted"/>
<dbReference type="Proteomes" id="UP000256599">
    <property type="component" value="Unassembled WGS sequence"/>
</dbReference>
<keyword evidence="2" id="KW-1185">Reference proteome</keyword>
<sequence>MVRYLILATLLCVYIHADVFDDKVRNLMGEQNYQLNENFINRIFANKTMYYTNGRLHIAKIIYALKSNGLLESRFGQPSEVKLNFSARTSPVLLTKITNGILTTMGYSYFVISKAEFSQGLSSVEFSFNTEHSPDIGIIIDELEKRGFTCLDINRLNARHWEYVLEINEPRLANTKFLSKRAVLDLREVSGEYWLTLNASGELQVHMSNFARWNPRVVLYDKNLRIVDMVSNTGSNSTFKMKVPQGVKFVMITDYDNQENLKTGISVTLK</sequence>
<dbReference type="RefSeq" id="WP_104700606.1">
    <property type="nucleotide sequence ID" value="NZ_FZPP01000041.1"/>
</dbReference>
<comment type="caution">
    <text evidence="1">The sequence shown here is derived from an EMBL/GenBank/DDBJ whole genome shotgun (WGS) entry which is preliminary data.</text>
</comment>
<name>A0A3D8I5V4_9HELI</name>
<accession>A0A3D8I5V4</accession>
<dbReference type="AlphaFoldDB" id="A0A3D8I5V4"/>
<evidence type="ECO:0008006" key="3">
    <source>
        <dbReference type="Google" id="ProtNLM"/>
    </source>
</evidence>
<dbReference type="OrthoDB" id="5338450at2"/>
<organism evidence="1 2">
    <name type="scientific">Helicobacter marmotae</name>
    <dbReference type="NCBI Taxonomy" id="152490"/>
    <lineage>
        <taxon>Bacteria</taxon>
        <taxon>Pseudomonadati</taxon>
        <taxon>Campylobacterota</taxon>
        <taxon>Epsilonproteobacteria</taxon>
        <taxon>Campylobacterales</taxon>
        <taxon>Helicobacteraceae</taxon>
        <taxon>Helicobacter</taxon>
    </lineage>
</organism>
<evidence type="ECO:0000313" key="1">
    <source>
        <dbReference type="EMBL" id="RDU59941.1"/>
    </source>
</evidence>
<dbReference type="EMBL" id="NXLR01000007">
    <property type="protein sequence ID" value="RDU59941.1"/>
    <property type="molecule type" value="Genomic_DNA"/>
</dbReference>
<reference evidence="1 2" key="1">
    <citation type="submission" date="2018-04" db="EMBL/GenBank/DDBJ databases">
        <title>Novel Campyloabacter and Helicobacter Species and Strains.</title>
        <authorList>
            <person name="Mannion A.J."/>
            <person name="Shen Z."/>
            <person name="Fox J.G."/>
        </authorList>
    </citation>
    <scope>NUCLEOTIDE SEQUENCE [LARGE SCALE GENOMIC DNA]</scope>
    <source>
        <strain evidence="1 2">MIT 98-6070</strain>
    </source>
</reference>
<protein>
    <recommendedName>
        <fullName evidence="3">Periplasmic protein</fullName>
    </recommendedName>
</protein>
<gene>
    <name evidence="1" type="ORF">CQA63_05000</name>
</gene>
<evidence type="ECO:0000313" key="2">
    <source>
        <dbReference type="Proteomes" id="UP000256599"/>
    </source>
</evidence>